<evidence type="ECO:0000313" key="3">
    <source>
        <dbReference type="Proteomes" id="UP000776164"/>
    </source>
</evidence>
<evidence type="ECO:0000256" key="1">
    <source>
        <dbReference type="SAM" id="Phobius"/>
    </source>
</evidence>
<keyword evidence="1" id="KW-0472">Membrane</keyword>
<protein>
    <submittedName>
        <fullName evidence="2">Uncharacterized membrane protein YhaH (DUF805 family)</fullName>
    </submittedName>
</protein>
<dbReference type="EMBL" id="JAFBBU010000001">
    <property type="protein sequence ID" value="MBM7471150.1"/>
    <property type="molecule type" value="Genomic_DNA"/>
</dbReference>
<keyword evidence="3" id="KW-1185">Reference proteome</keyword>
<dbReference type="InterPro" id="IPR043739">
    <property type="entry name" value="DUF5684"/>
</dbReference>
<evidence type="ECO:0000313" key="2">
    <source>
        <dbReference type="EMBL" id="MBM7471150.1"/>
    </source>
</evidence>
<proteinExistence type="predicted"/>
<organism evidence="2 3">
    <name type="scientific">Subtercola frigoramans</name>
    <dbReference type="NCBI Taxonomy" id="120298"/>
    <lineage>
        <taxon>Bacteria</taxon>
        <taxon>Bacillati</taxon>
        <taxon>Actinomycetota</taxon>
        <taxon>Actinomycetes</taxon>
        <taxon>Micrococcales</taxon>
        <taxon>Microbacteriaceae</taxon>
        <taxon>Subtercola</taxon>
    </lineage>
</organism>
<comment type="caution">
    <text evidence="2">The sequence shown here is derived from an EMBL/GenBank/DDBJ whole genome shotgun (WGS) entry which is preliminary data.</text>
</comment>
<keyword evidence="1" id="KW-0812">Transmembrane</keyword>
<accession>A0ABS2L243</accession>
<feature type="transmembrane region" description="Helical" evidence="1">
    <location>
        <begin position="101"/>
        <end position="122"/>
    </location>
</feature>
<feature type="transmembrane region" description="Helical" evidence="1">
    <location>
        <begin position="71"/>
        <end position="94"/>
    </location>
</feature>
<reference evidence="2 3" key="1">
    <citation type="submission" date="2021-01" db="EMBL/GenBank/DDBJ databases">
        <title>Sequencing the genomes of 1000 actinobacteria strains.</title>
        <authorList>
            <person name="Klenk H.-P."/>
        </authorList>
    </citation>
    <scope>NUCLEOTIDE SEQUENCE [LARGE SCALE GENOMIC DNA]</scope>
    <source>
        <strain evidence="2 3">DSM 13057</strain>
    </source>
</reference>
<feature type="transmembrane region" description="Helical" evidence="1">
    <location>
        <begin position="21"/>
        <end position="42"/>
    </location>
</feature>
<dbReference type="RefSeq" id="WP_205106948.1">
    <property type="nucleotide sequence ID" value="NZ_BAAAHT010000017.1"/>
</dbReference>
<gene>
    <name evidence="2" type="ORF">JOE66_000784</name>
</gene>
<dbReference type="Proteomes" id="UP000776164">
    <property type="component" value="Unassembled WGS sequence"/>
</dbReference>
<keyword evidence="1" id="KW-1133">Transmembrane helix</keyword>
<sequence>MTHAVGILADQVNYGMAGSQIYGQGFGLVFAILTVIGLWATFVKAGRPGWAAIIPFYNLYTMIKITGRSGWWLLLFLIPLVNIVLYIVIVLDLAAAFRKGALFGIFGLWLFPFIGFMMLGFGKAKFEGTPLF</sequence>
<name>A0ABS2L243_9MICO</name>
<dbReference type="Pfam" id="PF18936">
    <property type="entry name" value="DUF5684"/>
    <property type="match status" value="1"/>
</dbReference>